<evidence type="ECO:0000313" key="3">
    <source>
        <dbReference type="EMBL" id="KGJ92136.1"/>
    </source>
</evidence>
<dbReference type="EMBL" id="JQED01000021">
    <property type="protein sequence ID" value="KGJ92136.1"/>
    <property type="molecule type" value="Genomic_DNA"/>
</dbReference>
<proteinExistence type="predicted"/>
<feature type="domain" description="Acb2/Tad1 hairpin" evidence="2">
    <location>
        <begin position="7"/>
        <end position="84"/>
    </location>
</feature>
<dbReference type="InterPro" id="IPR056098">
    <property type="entry name" value="Acb2/Tad1_hairpin"/>
</dbReference>
<evidence type="ECO:0000313" key="4">
    <source>
        <dbReference type="Proteomes" id="UP000029843"/>
    </source>
</evidence>
<evidence type="ECO:0000259" key="2">
    <source>
        <dbReference type="Pfam" id="PF24729"/>
    </source>
</evidence>
<dbReference type="GO" id="GO:0000166">
    <property type="term" value="F:nucleotide binding"/>
    <property type="evidence" value="ECO:0007669"/>
    <property type="project" value="UniProtKB-KW"/>
</dbReference>
<name>A0A099KNW1_COLPS</name>
<accession>A0A099KNW1</accession>
<dbReference type="Pfam" id="PF24729">
    <property type="entry name" value="Acb2_Tad1_hairpin"/>
    <property type="match status" value="1"/>
</dbReference>
<organism evidence="3 4">
    <name type="scientific">Colwellia psychrerythraea</name>
    <name type="common">Vibrio psychroerythus</name>
    <dbReference type="NCBI Taxonomy" id="28229"/>
    <lineage>
        <taxon>Bacteria</taxon>
        <taxon>Pseudomonadati</taxon>
        <taxon>Pseudomonadota</taxon>
        <taxon>Gammaproteobacteria</taxon>
        <taxon>Alteromonadales</taxon>
        <taxon>Colwelliaceae</taxon>
        <taxon>Colwellia</taxon>
    </lineage>
</organism>
<gene>
    <name evidence="3" type="ORF">ND2E_3029</name>
</gene>
<dbReference type="Proteomes" id="UP000029843">
    <property type="component" value="Unassembled WGS sequence"/>
</dbReference>
<sequence length="89" mass="10270">MKDQHKKIKGYRDLSLEEINLMNKIKAKSEEVGELINEFNKMRNVDAEIIGKLSDEQLSETRRALALAKTKLQTGFMWFVRAVALPDSF</sequence>
<dbReference type="PATRIC" id="fig|28229.4.peg.2074"/>
<protein>
    <recommendedName>
        <fullName evidence="2">Acb2/Tad1 hairpin domain-containing protein</fullName>
    </recommendedName>
</protein>
<comment type="caution">
    <text evidence="3">The sequence shown here is derived from an EMBL/GenBank/DDBJ whole genome shotgun (WGS) entry which is preliminary data.</text>
</comment>
<dbReference type="OrthoDB" id="7360772at2"/>
<dbReference type="AlphaFoldDB" id="A0A099KNW1"/>
<reference evidence="3 4" key="1">
    <citation type="submission" date="2014-08" db="EMBL/GenBank/DDBJ databases">
        <title>Genomic and Phenotypic Diversity of Colwellia psychrerythraea strains from Disparate Marine Basins.</title>
        <authorList>
            <person name="Techtmann S.M."/>
            <person name="Stelling S.C."/>
            <person name="Utturkar S.M."/>
            <person name="Alshibli N."/>
            <person name="Harris A."/>
            <person name="Brown S.D."/>
            <person name="Hazen T.C."/>
        </authorList>
    </citation>
    <scope>NUCLEOTIDE SEQUENCE [LARGE SCALE GENOMIC DNA]</scope>
    <source>
        <strain evidence="3 4">ND2E</strain>
    </source>
</reference>
<keyword evidence="1" id="KW-0547">Nucleotide-binding</keyword>
<evidence type="ECO:0000256" key="1">
    <source>
        <dbReference type="ARBA" id="ARBA00022741"/>
    </source>
</evidence>
<dbReference type="RefSeq" id="WP_033093805.1">
    <property type="nucleotide sequence ID" value="NZ_JQED01000021.1"/>
</dbReference>